<dbReference type="OrthoDB" id="8432779at2"/>
<dbReference type="InterPro" id="IPR011659">
    <property type="entry name" value="WD40"/>
</dbReference>
<reference evidence="3" key="2">
    <citation type="submission" date="2016-04" db="EMBL/GenBank/DDBJ databases">
        <title>First Complete Genome Sequence of a Subdivision 6 Acidobacterium.</title>
        <authorList>
            <person name="Huang S."/>
            <person name="Vieira S."/>
            <person name="Bunk B."/>
            <person name="Riedel T."/>
            <person name="Sproeer C."/>
            <person name="Overmann J."/>
        </authorList>
    </citation>
    <scope>NUCLEOTIDE SEQUENCE [LARGE SCALE GENOMIC DNA]</scope>
    <source>
        <strain evidence="3">DSM 100886 HEG_-6_39</strain>
    </source>
</reference>
<dbReference type="KEGG" id="abac:LuPra_00908"/>
<sequence length="316" mass="33813" precursor="true">MTRLHRRFKAVGPAFLVCLAMLSASPVETAKPFEAWTAPVNLGEDVNSAFNDFLPELSSNGLSLYFASNRPGPFGGEDLWVSRRASRDARWGTPVNLGTLVNTSFNERSPALSRDGHLLFFASDRPGGAGSLDIWVSWRAHTHDDFAWQPAVNLGTGVNGAAGDFGPSYFENDEIGIPNLFFASSRPGGVGGVDIYRSELLPSGSFGPASSIPVLNAPENDFRPTIRPDGLELIFDSSRPGPPDVSGLGLRDLWVSARSSVSAPWSTPENLGSVVNGAFNDMLAALSSDGEMLVFTSDRPEGFGGNDLYITTRSGR</sequence>
<gene>
    <name evidence="2" type="ORF">LuPra_00908</name>
</gene>
<accession>A0A143PI01</accession>
<dbReference type="Gene3D" id="2.120.10.30">
    <property type="entry name" value="TolB, C-terminal domain"/>
    <property type="match status" value="2"/>
</dbReference>
<dbReference type="InterPro" id="IPR011042">
    <property type="entry name" value="6-blade_b-propeller_TolB-like"/>
</dbReference>
<protein>
    <submittedName>
        <fullName evidence="2">WD40-like Beta Propeller Repeat</fullName>
    </submittedName>
</protein>
<dbReference type="Pfam" id="PF07676">
    <property type="entry name" value="PD40"/>
    <property type="match status" value="4"/>
</dbReference>
<feature type="signal peptide" evidence="1">
    <location>
        <begin position="1"/>
        <end position="30"/>
    </location>
</feature>
<feature type="chain" id="PRO_5007511370" evidence="1">
    <location>
        <begin position="31"/>
        <end position="316"/>
    </location>
</feature>
<dbReference type="RefSeq" id="WP_110169643.1">
    <property type="nucleotide sequence ID" value="NZ_CP015136.1"/>
</dbReference>
<organism evidence="2 3">
    <name type="scientific">Luteitalea pratensis</name>
    <dbReference type="NCBI Taxonomy" id="1855912"/>
    <lineage>
        <taxon>Bacteria</taxon>
        <taxon>Pseudomonadati</taxon>
        <taxon>Acidobacteriota</taxon>
        <taxon>Vicinamibacteria</taxon>
        <taxon>Vicinamibacterales</taxon>
        <taxon>Vicinamibacteraceae</taxon>
        <taxon>Luteitalea</taxon>
    </lineage>
</organism>
<dbReference type="SUPFAM" id="SSF82171">
    <property type="entry name" value="DPP6 N-terminal domain-like"/>
    <property type="match status" value="1"/>
</dbReference>
<proteinExistence type="predicted"/>
<reference evidence="2 3" key="1">
    <citation type="journal article" date="2016" name="Genome Announc.">
        <title>First Complete Genome Sequence of a Subdivision 6 Acidobacterium Strain.</title>
        <authorList>
            <person name="Huang S."/>
            <person name="Vieira S."/>
            <person name="Bunk B."/>
            <person name="Riedel T."/>
            <person name="Sproer C."/>
            <person name="Overmann J."/>
        </authorList>
    </citation>
    <scope>NUCLEOTIDE SEQUENCE [LARGE SCALE GENOMIC DNA]</scope>
    <source>
        <strain evidence="3">DSM 100886 HEG_-6_39</strain>
    </source>
</reference>
<name>A0A143PI01_LUTPR</name>
<dbReference type="AlphaFoldDB" id="A0A143PI01"/>
<keyword evidence="3" id="KW-1185">Reference proteome</keyword>
<evidence type="ECO:0000256" key="1">
    <source>
        <dbReference type="SAM" id="SignalP"/>
    </source>
</evidence>
<dbReference type="EMBL" id="CP015136">
    <property type="protein sequence ID" value="AMY07728.1"/>
    <property type="molecule type" value="Genomic_DNA"/>
</dbReference>
<keyword evidence="1" id="KW-0732">Signal</keyword>
<evidence type="ECO:0000313" key="2">
    <source>
        <dbReference type="EMBL" id="AMY07728.1"/>
    </source>
</evidence>
<evidence type="ECO:0000313" key="3">
    <source>
        <dbReference type="Proteomes" id="UP000076079"/>
    </source>
</evidence>
<dbReference type="STRING" id="1855912.LuPra_00908"/>
<dbReference type="Proteomes" id="UP000076079">
    <property type="component" value="Chromosome"/>
</dbReference>